<evidence type="ECO:0000256" key="1">
    <source>
        <dbReference type="ARBA" id="ARBA00022692"/>
    </source>
</evidence>
<dbReference type="AlphaFoldDB" id="A0AAD4KGF2"/>
<keyword evidence="3" id="KW-0472">Membrane</keyword>
<accession>A0AAD4KGF2</accession>
<dbReference type="GO" id="GO:0005739">
    <property type="term" value="C:mitochondrion"/>
    <property type="evidence" value="ECO:0007669"/>
    <property type="project" value="TreeGrafter"/>
</dbReference>
<evidence type="ECO:0000256" key="4">
    <source>
        <dbReference type="RuleBase" id="RU367098"/>
    </source>
</evidence>
<comment type="similarity">
    <text evidence="4">Belongs to the AIM11 family.</text>
</comment>
<reference evidence="6" key="1">
    <citation type="submission" date="2021-12" db="EMBL/GenBank/DDBJ databases">
        <title>Convergent genome expansion in fungi linked to evolution of root-endophyte symbiosis.</title>
        <authorList>
            <consortium name="DOE Joint Genome Institute"/>
            <person name="Ke Y.-H."/>
            <person name="Bonito G."/>
            <person name="Liao H.-L."/>
            <person name="Looney B."/>
            <person name="Rojas-Flechas A."/>
            <person name="Nash J."/>
            <person name="Hameed K."/>
            <person name="Schadt C."/>
            <person name="Martin F."/>
            <person name="Crous P.W."/>
            <person name="Miettinen O."/>
            <person name="Magnuson J.K."/>
            <person name="Labbe J."/>
            <person name="Jacobson D."/>
            <person name="Doktycz M.J."/>
            <person name="Veneault-Fourrey C."/>
            <person name="Kuo A."/>
            <person name="Mondo S."/>
            <person name="Calhoun S."/>
            <person name="Riley R."/>
            <person name="Ohm R."/>
            <person name="LaButti K."/>
            <person name="Andreopoulos B."/>
            <person name="Pangilinan J."/>
            <person name="Nolan M."/>
            <person name="Tritt A."/>
            <person name="Clum A."/>
            <person name="Lipzen A."/>
            <person name="Daum C."/>
            <person name="Barry K."/>
            <person name="Grigoriev I.V."/>
            <person name="Vilgalys R."/>
        </authorList>
    </citation>
    <scope>NUCLEOTIDE SEQUENCE</scope>
    <source>
        <strain evidence="6">PMI_201</strain>
    </source>
</reference>
<keyword evidence="2" id="KW-1133">Transmembrane helix</keyword>
<dbReference type="PANTHER" id="PTHR39136:SF1">
    <property type="entry name" value="ALTERED INHERITANCE OF MITOCHONDRIA PROTEIN 11"/>
    <property type="match status" value="1"/>
</dbReference>
<name>A0AAD4KGF2_9EURO</name>
<feature type="region of interest" description="Disordered" evidence="5">
    <location>
        <begin position="15"/>
        <end position="43"/>
    </location>
</feature>
<keyword evidence="7" id="KW-1185">Reference proteome</keyword>
<proteinExistence type="inferred from homology"/>
<dbReference type="Proteomes" id="UP001201262">
    <property type="component" value="Unassembled WGS sequence"/>
</dbReference>
<comment type="caution">
    <text evidence="6">The sequence shown here is derived from an EMBL/GenBank/DDBJ whole genome shotgun (WGS) entry which is preliminary data.</text>
</comment>
<evidence type="ECO:0000313" key="6">
    <source>
        <dbReference type="EMBL" id="KAH8690575.1"/>
    </source>
</evidence>
<protein>
    <recommendedName>
        <fullName evidence="4">Altered inheritance of mitochondria protein 11</fullName>
    </recommendedName>
</protein>
<evidence type="ECO:0000256" key="5">
    <source>
        <dbReference type="SAM" id="MobiDB-lite"/>
    </source>
</evidence>
<keyword evidence="1" id="KW-0812">Transmembrane</keyword>
<dbReference type="PANTHER" id="PTHR39136">
    <property type="entry name" value="ALTERED INHERITANCE OF MITOCHONDRIA PROTEIN 11"/>
    <property type="match status" value="1"/>
</dbReference>
<sequence>MSWLLKRWFFPEEQNSSASATQSTNTSIPQSSQSQSQLQQETPPSLLQNNQKLLIGGLLFFSLSTFITRRSLLRKHRNAIPPYYTSSVYHKPEINNTLEAFEALNIATINVFSIAMAALGGAMCAFDVNTMTEARTKLRAGMGIAHGVPPTEEEERQFEDEMEEILSKVLAKKDIAEIRKKVEAARAEGSAKKE</sequence>
<comment type="subcellular location">
    <subcellularLocation>
        <location evidence="4">Membrane</location>
        <topology evidence="4">Multi-pass membrane protein</topology>
    </subcellularLocation>
</comment>
<dbReference type="EMBL" id="JAJTJA010000013">
    <property type="protein sequence ID" value="KAH8690575.1"/>
    <property type="molecule type" value="Genomic_DNA"/>
</dbReference>
<evidence type="ECO:0000256" key="2">
    <source>
        <dbReference type="ARBA" id="ARBA00022989"/>
    </source>
</evidence>
<dbReference type="InterPro" id="IPR038814">
    <property type="entry name" value="AIM11"/>
</dbReference>
<dbReference type="GO" id="GO:0016020">
    <property type="term" value="C:membrane"/>
    <property type="evidence" value="ECO:0007669"/>
    <property type="project" value="UniProtKB-SubCell"/>
</dbReference>
<gene>
    <name evidence="4" type="primary">AIM11</name>
    <name evidence="6" type="ORF">BGW36DRAFT_364145</name>
</gene>
<evidence type="ECO:0000256" key="3">
    <source>
        <dbReference type="ARBA" id="ARBA00023136"/>
    </source>
</evidence>
<evidence type="ECO:0000313" key="7">
    <source>
        <dbReference type="Proteomes" id="UP001201262"/>
    </source>
</evidence>
<organism evidence="6 7">
    <name type="scientific">Talaromyces proteolyticus</name>
    <dbReference type="NCBI Taxonomy" id="1131652"/>
    <lineage>
        <taxon>Eukaryota</taxon>
        <taxon>Fungi</taxon>
        <taxon>Dikarya</taxon>
        <taxon>Ascomycota</taxon>
        <taxon>Pezizomycotina</taxon>
        <taxon>Eurotiomycetes</taxon>
        <taxon>Eurotiomycetidae</taxon>
        <taxon>Eurotiales</taxon>
        <taxon>Trichocomaceae</taxon>
        <taxon>Talaromyces</taxon>
        <taxon>Talaromyces sect. Bacilispori</taxon>
    </lineage>
</organism>